<evidence type="ECO:0000313" key="2">
    <source>
        <dbReference type="EMBL" id="QHU08479.1"/>
    </source>
</evidence>
<protein>
    <submittedName>
        <fullName evidence="2">Uncharacterized protein</fullName>
    </submittedName>
</protein>
<dbReference type="AlphaFoldDB" id="A0A6C0JSD7"/>
<feature type="region of interest" description="Disordered" evidence="1">
    <location>
        <begin position="30"/>
        <end position="55"/>
    </location>
</feature>
<dbReference type="EMBL" id="MN740697">
    <property type="protein sequence ID" value="QHU08479.1"/>
    <property type="molecule type" value="Genomic_DNA"/>
</dbReference>
<accession>A0A6C0JSD7</accession>
<name>A0A6C0JSD7_9ZZZZ</name>
<sequence>MKKTTLMKKTDVDIAKAKPKAAITIVKGSTKDKKSIKAPLETKKTTATKKSTVQSKKSVTIKEPIKKQTKKSSEKILEAVAKTLAKEKYLYKKPITKKKLVEILIYEPPKTKKMVFTGHRNTDAQYIPEFLPRYFSHCNSIPGPYSAHYDKDKTPAKDILKLVNNNLFIDDAKVNFTTKTTYTSNTVVKNPGVCLVLAIERGKIEFPHLDAYRLMEQGSCYVLQSSFKKFQITGPNFLVLS</sequence>
<evidence type="ECO:0000256" key="1">
    <source>
        <dbReference type="SAM" id="MobiDB-lite"/>
    </source>
</evidence>
<proteinExistence type="predicted"/>
<organism evidence="2">
    <name type="scientific">viral metagenome</name>
    <dbReference type="NCBI Taxonomy" id="1070528"/>
    <lineage>
        <taxon>unclassified sequences</taxon>
        <taxon>metagenomes</taxon>
        <taxon>organismal metagenomes</taxon>
    </lineage>
</organism>
<reference evidence="2" key="1">
    <citation type="journal article" date="2020" name="Nature">
        <title>Giant virus diversity and host interactions through global metagenomics.</title>
        <authorList>
            <person name="Schulz F."/>
            <person name="Roux S."/>
            <person name="Paez-Espino D."/>
            <person name="Jungbluth S."/>
            <person name="Walsh D.A."/>
            <person name="Denef V.J."/>
            <person name="McMahon K.D."/>
            <person name="Konstantinidis K.T."/>
            <person name="Eloe-Fadrosh E.A."/>
            <person name="Kyrpides N.C."/>
            <person name="Woyke T."/>
        </authorList>
    </citation>
    <scope>NUCLEOTIDE SEQUENCE</scope>
    <source>
        <strain evidence="2">GVMAG-S-1062768-28</strain>
    </source>
</reference>
<feature type="compositionally biased region" description="Basic and acidic residues" evidence="1">
    <location>
        <begin position="30"/>
        <end position="44"/>
    </location>
</feature>